<dbReference type="SMART" id="SM00448">
    <property type="entry name" value="REC"/>
    <property type="match status" value="1"/>
</dbReference>
<feature type="domain" description="Response regulatory" evidence="10">
    <location>
        <begin position="5"/>
        <end position="118"/>
    </location>
</feature>
<dbReference type="Gene3D" id="6.10.250.690">
    <property type="match status" value="1"/>
</dbReference>
<keyword evidence="13" id="KW-1185">Reference proteome</keyword>
<gene>
    <name evidence="12" type="ORF">NVS47_06375</name>
</gene>
<evidence type="ECO:0000259" key="10">
    <source>
        <dbReference type="PROSITE" id="PS50110"/>
    </source>
</evidence>
<evidence type="ECO:0000256" key="4">
    <source>
        <dbReference type="ARBA" id="ARBA00023015"/>
    </source>
</evidence>
<dbReference type="Pfam" id="PF00072">
    <property type="entry name" value="Response_reg"/>
    <property type="match status" value="1"/>
</dbReference>
<proteinExistence type="predicted"/>
<comment type="function">
    <text evidence="7">May play the central regulatory role in sporulation. It may be an element of the effector pathway responsible for the activation of sporulation genes in response to nutritional stress. Spo0A may act in concert with spo0H (a sigma factor) to control the expression of some genes that are critical to the sporulation process.</text>
</comment>
<reference evidence="12 13" key="1">
    <citation type="submission" date="2022-08" db="EMBL/GenBank/DDBJ databases">
        <title>Proteogenomics of the novel Dehalobacterium formicoaceticum strain EZ94 highlights a key role of methyltransferases during anaerobic dichloromethane degradation.</title>
        <authorList>
            <person name="Wasmund K."/>
        </authorList>
    </citation>
    <scope>NUCLEOTIDE SEQUENCE [LARGE SCALE GENOMIC DNA]</scope>
    <source>
        <strain evidence="12 13">EZ94</strain>
    </source>
</reference>
<evidence type="ECO:0000256" key="8">
    <source>
        <dbReference type="PROSITE-ProRule" id="PRU00169"/>
    </source>
</evidence>
<feature type="modified residue" description="4-aspartylphosphate" evidence="8">
    <location>
        <position position="54"/>
    </location>
</feature>
<dbReference type="PANTHER" id="PTHR48111">
    <property type="entry name" value="REGULATOR OF RPOS"/>
    <property type="match status" value="1"/>
</dbReference>
<dbReference type="PROSITE" id="PS50110">
    <property type="entry name" value="RESPONSE_REGULATORY"/>
    <property type="match status" value="1"/>
</dbReference>
<evidence type="ECO:0000256" key="3">
    <source>
        <dbReference type="ARBA" id="ARBA00023012"/>
    </source>
</evidence>
<evidence type="ECO:0000256" key="7">
    <source>
        <dbReference type="ARBA" id="ARBA00024867"/>
    </source>
</evidence>
<dbReference type="InterPro" id="IPR039420">
    <property type="entry name" value="WalR-like"/>
</dbReference>
<dbReference type="InterPro" id="IPR001867">
    <property type="entry name" value="OmpR/PhoB-type_DNA-bd"/>
</dbReference>
<dbReference type="PANTHER" id="PTHR48111:SF22">
    <property type="entry name" value="REGULATOR OF RPOS"/>
    <property type="match status" value="1"/>
</dbReference>
<organism evidence="12 13">
    <name type="scientific">Dehalobacterium formicoaceticum</name>
    <dbReference type="NCBI Taxonomy" id="51515"/>
    <lineage>
        <taxon>Bacteria</taxon>
        <taxon>Bacillati</taxon>
        <taxon>Bacillota</taxon>
        <taxon>Clostridia</taxon>
        <taxon>Eubacteriales</taxon>
        <taxon>Peptococcaceae</taxon>
        <taxon>Dehalobacterium</taxon>
    </lineage>
</organism>
<name>A0ABT1Y2P0_9FIRM</name>
<dbReference type="InterPro" id="IPR036388">
    <property type="entry name" value="WH-like_DNA-bd_sf"/>
</dbReference>
<evidence type="ECO:0000313" key="12">
    <source>
        <dbReference type="EMBL" id="MCR6545143.1"/>
    </source>
</evidence>
<keyword evidence="4" id="KW-0805">Transcription regulation</keyword>
<dbReference type="EMBL" id="JANPWE010000002">
    <property type="protein sequence ID" value="MCR6545143.1"/>
    <property type="molecule type" value="Genomic_DNA"/>
</dbReference>
<protein>
    <recommendedName>
        <fullName evidence="1">Stage 0 sporulation protein A homolog</fullName>
    </recommendedName>
</protein>
<evidence type="ECO:0000256" key="1">
    <source>
        <dbReference type="ARBA" id="ARBA00018672"/>
    </source>
</evidence>
<accession>A0ABT1Y2P0</accession>
<dbReference type="RefSeq" id="WP_089608808.1">
    <property type="nucleotide sequence ID" value="NZ_CP022121.1"/>
</dbReference>
<dbReference type="SMART" id="SM00862">
    <property type="entry name" value="Trans_reg_C"/>
    <property type="match status" value="1"/>
</dbReference>
<dbReference type="InterPro" id="IPR001789">
    <property type="entry name" value="Sig_transdc_resp-reg_receiver"/>
</dbReference>
<evidence type="ECO:0000256" key="9">
    <source>
        <dbReference type="PROSITE-ProRule" id="PRU01091"/>
    </source>
</evidence>
<dbReference type="Proteomes" id="UP001524944">
    <property type="component" value="Unassembled WGS sequence"/>
</dbReference>
<dbReference type="CDD" id="cd00383">
    <property type="entry name" value="trans_reg_C"/>
    <property type="match status" value="1"/>
</dbReference>
<dbReference type="InterPro" id="IPR011006">
    <property type="entry name" value="CheY-like_superfamily"/>
</dbReference>
<feature type="domain" description="OmpR/PhoB-type" evidence="11">
    <location>
        <begin position="128"/>
        <end position="226"/>
    </location>
</feature>
<comment type="caution">
    <text evidence="12">The sequence shown here is derived from an EMBL/GenBank/DDBJ whole genome shotgun (WGS) entry which is preliminary data.</text>
</comment>
<sequence>MKSKDILIVEDDKGITRVLELEFKHEGYTYDIAYDGKEGLEKFQNGQYGLILLDLMLPEVSGMEVCRKVRKMSSIPIIMLTARRDITDKVIGLDLGADDYVTKPFEMEELLARIRAGLRRGKAETGELKLLGLADLSINVLTREVIKQGNHIDLTKTEYDLLEYLLQNKGLVLTRDQIIEHVWGYDFVGDSNILDVYVRYLRNKIDYPYKTKLILTVRGVGYTLKE</sequence>
<keyword evidence="5 9" id="KW-0238">DNA-binding</keyword>
<dbReference type="InterPro" id="IPR016032">
    <property type="entry name" value="Sig_transdc_resp-reg_C-effctor"/>
</dbReference>
<evidence type="ECO:0000256" key="5">
    <source>
        <dbReference type="ARBA" id="ARBA00023125"/>
    </source>
</evidence>
<keyword evidence="3" id="KW-0902">Two-component regulatory system</keyword>
<evidence type="ECO:0000313" key="13">
    <source>
        <dbReference type="Proteomes" id="UP001524944"/>
    </source>
</evidence>
<feature type="DNA-binding region" description="OmpR/PhoB-type" evidence="9">
    <location>
        <begin position="128"/>
        <end position="226"/>
    </location>
</feature>
<dbReference type="SUPFAM" id="SSF52172">
    <property type="entry name" value="CheY-like"/>
    <property type="match status" value="1"/>
</dbReference>
<dbReference type="Pfam" id="PF00486">
    <property type="entry name" value="Trans_reg_C"/>
    <property type="match status" value="1"/>
</dbReference>
<evidence type="ECO:0000256" key="6">
    <source>
        <dbReference type="ARBA" id="ARBA00023163"/>
    </source>
</evidence>
<dbReference type="Gene3D" id="3.40.50.2300">
    <property type="match status" value="1"/>
</dbReference>
<keyword evidence="2 8" id="KW-0597">Phosphoprotein</keyword>
<keyword evidence="6" id="KW-0804">Transcription</keyword>
<dbReference type="SUPFAM" id="SSF46894">
    <property type="entry name" value="C-terminal effector domain of the bipartite response regulators"/>
    <property type="match status" value="1"/>
</dbReference>
<dbReference type="Gene3D" id="1.10.10.10">
    <property type="entry name" value="Winged helix-like DNA-binding domain superfamily/Winged helix DNA-binding domain"/>
    <property type="match status" value="1"/>
</dbReference>
<dbReference type="PROSITE" id="PS51755">
    <property type="entry name" value="OMPR_PHOB"/>
    <property type="match status" value="1"/>
</dbReference>
<evidence type="ECO:0000259" key="11">
    <source>
        <dbReference type="PROSITE" id="PS51755"/>
    </source>
</evidence>
<evidence type="ECO:0000256" key="2">
    <source>
        <dbReference type="ARBA" id="ARBA00022553"/>
    </source>
</evidence>